<feature type="region of interest" description="Disordered" evidence="1">
    <location>
        <begin position="52"/>
        <end position="71"/>
    </location>
</feature>
<evidence type="ECO:0000313" key="2">
    <source>
        <dbReference type="EMBL" id="AOW00179.1"/>
    </source>
</evidence>
<dbReference type="RefSeq" id="XP_068137718.1">
    <property type="nucleotide sequence ID" value="XM_068281617.1"/>
</dbReference>
<dbReference type="EMBL" id="CP017553">
    <property type="protein sequence ID" value="AOW00179.1"/>
    <property type="molecule type" value="Genomic_DNA"/>
</dbReference>
<dbReference type="VEuPathDB" id="FungiDB:YALI1_A02977g"/>
<gene>
    <name evidence="2" type="ORF">YALI1_A02977g</name>
</gene>
<protein>
    <submittedName>
        <fullName evidence="2">Uncharacterized protein</fullName>
    </submittedName>
</protein>
<sequence>MCTCVADSPVSYKWLLQSRYRTSEALPHFSLHRMTSVAERHTKTACIRHLGSPAARKDRQRRPKGSFFRLI</sequence>
<evidence type="ECO:0000313" key="3">
    <source>
        <dbReference type="Proteomes" id="UP000182444"/>
    </source>
</evidence>
<organism evidence="2 3">
    <name type="scientific">Yarrowia lipolytica</name>
    <name type="common">Candida lipolytica</name>
    <dbReference type="NCBI Taxonomy" id="4952"/>
    <lineage>
        <taxon>Eukaryota</taxon>
        <taxon>Fungi</taxon>
        <taxon>Dikarya</taxon>
        <taxon>Ascomycota</taxon>
        <taxon>Saccharomycotina</taxon>
        <taxon>Dipodascomycetes</taxon>
        <taxon>Dipodascales</taxon>
        <taxon>Dipodascales incertae sedis</taxon>
        <taxon>Yarrowia</taxon>
    </lineage>
</organism>
<reference evidence="2 3" key="1">
    <citation type="journal article" date="2016" name="PLoS ONE">
        <title>Sequence Assembly of Yarrowia lipolytica Strain W29/CLIB89 Shows Transposable Element Diversity.</title>
        <authorList>
            <person name="Magnan C."/>
            <person name="Yu J."/>
            <person name="Chang I."/>
            <person name="Jahn E."/>
            <person name="Kanomata Y."/>
            <person name="Wu J."/>
            <person name="Zeller M."/>
            <person name="Oakes M."/>
            <person name="Baldi P."/>
            <person name="Sandmeyer S."/>
        </authorList>
    </citation>
    <scope>NUCLEOTIDE SEQUENCE [LARGE SCALE GENOMIC DNA]</scope>
    <source>
        <strain evidence="3">CLIB89(W29)</strain>
    </source>
</reference>
<accession>A0A1D8N3G7</accession>
<dbReference type="GeneID" id="94582278"/>
<name>A0A1D8N3G7_YARLL</name>
<dbReference type="Proteomes" id="UP000182444">
    <property type="component" value="Chromosome 1A"/>
</dbReference>
<dbReference type="AlphaFoldDB" id="A0A1D8N3G7"/>
<proteinExistence type="predicted"/>
<evidence type="ECO:0000256" key="1">
    <source>
        <dbReference type="SAM" id="MobiDB-lite"/>
    </source>
</evidence>